<evidence type="ECO:0000313" key="4">
    <source>
        <dbReference type="EMBL" id="TDW61960.1"/>
    </source>
</evidence>
<keyword evidence="6" id="KW-1185">Reference proteome</keyword>
<dbReference type="GO" id="GO:0006313">
    <property type="term" value="P:DNA transposition"/>
    <property type="evidence" value="ECO:0007669"/>
    <property type="project" value="InterPro"/>
</dbReference>
<dbReference type="AlphaFoldDB" id="A0A235CQX0"/>
<dbReference type="Gene3D" id="1.10.10.60">
    <property type="entry name" value="Homeodomain-like"/>
    <property type="match status" value="1"/>
</dbReference>
<reference evidence="4 6" key="2">
    <citation type="submission" date="2019-03" db="EMBL/GenBank/DDBJ databases">
        <title>Genomic Encyclopedia of Archaeal and Bacterial Type Strains, Phase II (KMG-II): from individual species to whole genera.</title>
        <authorList>
            <person name="Goeker M."/>
        </authorList>
    </citation>
    <scope>NUCLEOTIDE SEQUENCE [LARGE SCALE GENOMIC DNA]</scope>
    <source>
        <strain evidence="4 6">DSM 15594</strain>
    </source>
</reference>
<feature type="coiled-coil region" evidence="2">
    <location>
        <begin position="72"/>
        <end position="99"/>
    </location>
</feature>
<dbReference type="RefSeq" id="WP_094276819.1">
    <property type="nucleotide sequence ID" value="NZ_NQJF01000001.1"/>
</dbReference>
<evidence type="ECO:0000313" key="6">
    <source>
        <dbReference type="Proteomes" id="UP000295058"/>
    </source>
</evidence>
<dbReference type="InterPro" id="IPR051839">
    <property type="entry name" value="RD_transcriptional_regulator"/>
</dbReference>
<dbReference type="SUPFAM" id="SSF46689">
    <property type="entry name" value="Homeodomain-like"/>
    <property type="match status" value="1"/>
</dbReference>
<dbReference type="OrthoDB" id="291972at2"/>
<dbReference type="GO" id="GO:0004803">
    <property type="term" value="F:transposase activity"/>
    <property type="evidence" value="ECO:0007669"/>
    <property type="project" value="InterPro"/>
</dbReference>
<evidence type="ECO:0000313" key="3">
    <source>
        <dbReference type="EMBL" id="OYD26377.1"/>
    </source>
</evidence>
<reference evidence="3 5" key="1">
    <citation type="submission" date="2017-08" db="EMBL/GenBank/DDBJ databases">
        <title>Draft Genome Sequence of the Marine Bacterium Oceanimonas baumannii ATCC 700832.</title>
        <authorList>
            <person name="Mcclelland W.D."/>
            <person name="Brennan M.A."/>
            <person name="Trachtenberg A.M."/>
            <person name="Maclea K.S."/>
        </authorList>
    </citation>
    <scope>NUCLEOTIDE SEQUENCE [LARGE SCALE GENOMIC DNA]</scope>
    <source>
        <strain evidence="3 5">ATCC 700832</strain>
    </source>
</reference>
<dbReference type="Proteomes" id="UP000295058">
    <property type="component" value="Unassembled WGS sequence"/>
</dbReference>
<dbReference type="PANTHER" id="PTHR33215">
    <property type="entry name" value="PROTEIN DISTAL ANTENNA"/>
    <property type="match status" value="1"/>
</dbReference>
<comment type="similarity">
    <text evidence="1">Belongs to the transposase 8 family.</text>
</comment>
<dbReference type="EMBL" id="SODO01000001">
    <property type="protein sequence ID" value="TDW61960.1"/>
    <property type="molecule type" value="Genomic_DNA"/>
</dbReference>
<dbReference type="Proteomes" id="UP000243640">
    <property type="component" value="Unassembled WGS sequence"/>
</dbReference>
<gene>
    <name evidence="3" type="ORF">B6S09_02030</name>
    <name evidence="4" type="ORF">LY04_00005</name>
</gene>
<keyword evidence="2" id="KW-0175">Coiled coil</keyword>
<dbReference type="PANTHER" id="PTHR33215:SF13">
    <property type="entry name" value="PROTEIN DISTAL ANTENNA"/>
    <property type="match status" value="1"/>
</dbReference>
<dbReference type="Pfam" id="PF01527">
    <property type="entry name" value="HTH_Tnp_1"/>
    <property type="match status" value="1"/>
</dbReference>
<evidence type="ECO:0000256" key="1">
    <source>
        <dbReference type="ARBA" id="ARBA00009964"/>
    </source>
</evidence>
<name>A0A235CQX0_9GAMM</name>
<dbReference type="InterPro" id="IPR009057">
    <property type="entry name" value="Homeodomain-like_sf"/>
</dbReference>
<protein>
    <submittedName>
        <fullName evidence="4">Transposase</fullName>
    </submittedName>
</protein>
<dbReference type="InterPro" id="IPR002514">
    <property type="entry name" value="Transposase_8"/>
</dbReference>
<proteinExistence type="inferred from homology"/>
<evidence type="ECO:0000313" key="5">
    <source>
        <dbReference type="Proteomes" id="UP000243640"/>
    </source>
</evidence>
<evidence type="ECO:0000256" key="2">
    <source>
        <dbReference type="SAM" id="Coils"/>
    </source>
</evidence>
<sequence length="113" mass="13715">MPAYKTGKRTQQYSNDFKIKAVLWSYEEHRSVKEVAEALDIHPFMLSRWRKEYREGKFGMTKHRKTPAPEGKLQEQDELKRLKRRVAELEMENDILKKWQRFQAEERRKSTDS</sequence>
<dbReference type="GO" id="GO:0003677">
    <property type="term" value="F:DNA binding"/>
    <property type="evidence" value="ECO:0007669"/>
    <property type="project" value="InterPro"/>
</dbReference>
<accession>A0A235CQX0</accession>
<comment type="caution">
    <text evidence="3">The sequence shown here is derived from an EMBL/GenBank/DDBJ whole genome shotgun (WGS) entry which is preliminary data.</text>
</comment>
<organism evidence="3 5">
    <name type="scientific">Oceanimonas baumannii</name>
    <dbReference type="NCBI Taxonomy" id="129578"/>
    <lineage>
        <taxon>Bacteria</taxon>
        <taxon>Pseudomonadati</taxon>
        <taxon>Pseudomonadota</taxon>
        <taxon>Gammaproteobacteria</taxon>
        <taxon>Aeromonadales</taxon>
        <taxon>Aeromonadaceae</taxon>
        <taxon>Oceanimonas</taxon>
    </lineage>
</organism>
<dbReference type="EMBL" id="NQJF01000001">
    <property type="protein sequence ID" value="OYD26377.1"/>
    <property type="molecule type" value="Genomic_DNA"/>
</dbReference>